<keyword evidence="3" id="KW-1185">Reference proteome</keyword>
<comment type="caution">
    <text evidence="2">The sequence shown here is derived from an EMBL/GenBank/DDBJ whole genome shotgun (WGS) entry which is preliminary data.</text>
</comment>
<accession>A0A1V9XCD4</accession>
<feature type="compositionally biased region" description="Polar residues" evidence="1">
    <location>
        <begin position="283"/>
        <end position="303"/>
    </location>
</feature>
<dbReference type="InParanoid" id="A0A1V9XCD4"/>
<feature type="region of interest" description="Disordered" evidence="1">
    <location>
        <begin position="274"/>
        <end position="307"/>
    </location>
</feature>
<dbReference type="AlphaFoldDB" id="A0A1V9XCD4"/>
<sequence>MAPLAQDDPSFNATGSFLNDVKFRGQSIRKAQSCRSSSQFHVPAARTPLATSSVSHHRKFRALQPYRATRLAPVRRPWMAPGGAKRRPADTNTPMRMDCSVGSCTVPSVQSTTPTPSFTHLPAQLTNRFSAAHLKRLGQKLVDSKVPNEKQLSDSAISLLSPLDNSVALSTFLAAACGGWFAVLSVALSLRCPNQVAPANAVLLCYQRPRRGRCRRIVNSDEFRLCGQHRSTMPPHKINPVAHSCQHTKEGAIPHMHGMSRLVFCISGAEGLDRGPQKEEGNSAGSPANSTADPTTQIHTSTPLGKGIPNVVTVVYLVPPSAEGKSS</sequence>
<evidence type="ECO:0000256" key="1">
    <source>
        <dbReference type="SAM" id="MobiDB-lite"/>
    </source>
</evidence>
<evidence type="ECO:0000313" key="3">
    <source>
        <dbReference type="Proteomes" id="UP000192247"/>
    </source>
</evidence>
<gene>
    <name evidence="2" type="ORF">BIW11_04012</name>
</gene>
<name>A0A1V9XCD4_9ACAR</name>
<reference evidence="2 3" key="1">
    <citation type="journal article" date="2017" name="Gigascience">
        <title>Draft genome of the honey bee ectoparasitic mite, Tropilaelaps mercedesae, is shaped by the parasitic life history.</title>
        <authorList>
            <person name="Dong X."/>
            <person name="Armstrong S.D."/>
            <person name="Xia D."/>
            <person name="Makepeace B.L."/>
            <person name="Darby A.C."/>
            <person name="Kadowaki T."/>
        </authorList>
    </citation>
    <scope>NUCLEOTIDE SEQUENCE [LARGE SCALE GENOMIC DNA]</scope>
    <source>
        <strain evidence="2">Wuxi-XJTLU</strain>
    </source>
</reference>
<protein>
    <submittedName>
        <fullName evidence="2">Uncharacterized protein</fullName>
    </submittedName>
</protein>
<dbReference type="EMBL" id="MNPL01015135">
    <property type="protein sequence ID" value="OQR71225.1"/>
    <property type="molecule type" value="Genomic_DNA"/>
</dbReference>
<dbReference type="Proteomes" id="UP000192247">
    <property type="component" value="Unassembled WGS sequence"/>
</dbReference>
<organism evidence="2 3">
    <name type="scientific">Tropilaelaps mercedesae</name>
    <dbReference type="NCBI Taxonomy" id="418985"/>
    <lineage>
        <taxon>Eukaryota</taxon>
        <taxon>Metazoa</taxon>
        <taxon>Ecdysozoa</taxon>
        <taxon>Arthropoda</taxon>
        <taxon>Chelicerata</taxon>
        <taxon>Arachnida</taxon>
        <taxon>Acari</taxon>
        <taxon>Parasitiformes</taxon>
        <taxon>Mesostigmata</taxon>
        <taxon>Gamasina</taxon>
        <taxon>Dermanyssoidea</taxon>
        <taxon>Laelapidae</taxon>
        <taxon>Tropilaelaps</taxon>
    </lineage>
</organism>
<evidence type="ECO:0000313" key="2">
    <source>
        <dbReference type="EMBL" id="OQR71225.1"/>
    </source>
</evidence>
<proteinExistence type="predicted"/>